<dbReference type="RefSeq" id="WP_251875126.1">
    <property type="nucleotide sequence ID" value="NZ_CP082275.1"/>
</dbReference>
<evidence type="ECO:0008006" key="4">
    <source>
        <dbReference type="Google" id="ProtNLM"/>
    </source>
</evidence>
<feature type="signal peptide" evidence="1">
    <location>
        <begin position="1"/>
        <end position="23"/>
    </location>
</feature>
<feature type="chain" id="PRO_5047115249" description="Surface antigen domain-containing protein" evidence="1">
    <location>
        <begin position="24"/>
        <end position="113"/>
    </location>
</feature>
<protein>
    <recommendedName>
        <fullName evidence="4">Surface antigen domain-containing protein</fullName>
    </recommendedName>
</protein>
<name>A0ABY4WNE6_9GAMM</name>
<evidence type="ECO:0000256" key="1">
    <source>
        <dbReference type="SAM" id="SignalP"/>
    </source>
</evidence>
<accession>A0ABY4WNE6</accession>
<dbReference type="Proteomes" id="UP001056255">
    <property type="component" value="Chromosome I"/>
</dbReference>
<dbReference type="EMBL" id="CP082275">
    <property type="protein sequence ID" value="USH01076.1"/>
    <property type="molecule type" value="Genomic_DNA"/>
</dbReference>
<organism evidence="2 3">
    <name type="scientific">Grimontia kaedaensis</name>
    <dbReference type="NCBI Taxonomy" id="2872157"/>
    <lineage>
        <taxon>Bacteria</taxon>
        <taxon>Pseudomonadati</taxon>
        <taxon>Pseudomonadota</taxon>
        <taxon>Gammaproteobacteria</taxon>
        <taxon>Vibrionales</taxon>
        <taxon>Vibrionaceae</taxon>
        <taxon>Grimontia</taxon>
    </lineage>
</organism>
<gene>
    <name evidence="2" type="ORF">K6Q96_08990</name>
</gene>
<evidence type="ECO:0000313" key="2">
    <source>
        <dbReference type="EMBL" id="USH01076.1"/>
    </source>
</evidence>
<proteinExistence type="predicted"/>
<keyword evidence="1" id="KW-0732">Signal</keyword>
<sequence length="113" mass="12971">MNKKTALLPIVYIACLFSLQIHAKSYSEEHQKVQTLFQSDEEKTAKDAVWTAPDIFKVGGIDDGSRREGYAEYVCLTLYDYGFKGKNVWVQIIDFDRLIKGNDWVKLGEKTCQ</sequence>
<evidence type="ECO:0000313" key="3">
    <source>
        <dbReference type="Proteomes" id="UP001056255"/>
    </source>
</evidence>
<reference evidence="2" key="1">
    <citation type="submission" date="2021-08" db="EMBL/GenBank/DDBJ databases">
        <authorList>
            <person name="Sakaguchi M."/>
            <person name="Kikuchi T."/>
            <person name="Urbanczyk H."/>
        </authorList>
    </citation>
    <scope>NUCLEOTIDE SEQUENCE</scope>
    <source>
        <strain evidence="2">020920N</strain>
    </source>
</reference>
<keyword evidence="3" id="KW-1185">Reference proteome</keyword>